<dbReference type="PANTHER" id="PTHR43547:SF2">
    <property type="entry name" value="HYBRID SIGNAL TRANSDUCTION HISTIDINE KINASE C"/>
    <property type="match status" value="1"/>
</dbReference>
<feature type="transmembrane region" description="Helical" evidence="3">
    <location>
        <begin position="458"/>
        <end position="478"/>
    </location>
</feature>
<keyword evidence="1" id="KW-0597">Phosphoprotein</keyword>
<dbReference type="Gene3D" id="3.60.40.10">
    <property type="entry name" value="PPM-type phosphatase domain"/>
    <property type="match status" value="1"/>
</dbReference>
<evidence type="ECO:0000313" key="5">
    <source>
        <dbReference type="EMBL" id="NME71769.1"/>
    </source>
</evidence>
<keyword evidence="3" id="KW-0472">Membrane</keyword>
<evidence type="ECO:0000256" key="2">
    <source>
        <dbReference type="SAM" id="Coils"/>
    </source>
</evidence>
<feature type="coiled-coil region" evidence="2">
    <location>
        <begin position="494"/>
        <end position="574"/>
    </location>
</feature>
<dbReference type="Pfam" id="PF07495">
    <property type="entry name" value="Y_Y_Y"/>
    <property type="match status" value="1"/>
</dbReference>
<dbReference type="InterPro" id="IPR015943">
    <property type="entry name" value="WD40/YVTN_repeat-like_dom_sf"/>
</dbReference>
<dbReference type="InterPro" id="IPR011123">
    <property type="entry name" value="Y_Y_Y"/>
</dbReference>
<dbReference type="SMART" id="SM00331">
    <property type="entry name" value="PP2C_SIG"/>
    <property type="match status" value="1"/>
</dbReference>
<evidence type="ECO:0000259" key="4">
    <source>
        <dbReference type="SMART" id="SM00331"/>
    </source>
</evidence>
<dbReference type="Gene3D" id="2.130.10.10">
    <property type="entry name" value="YVTN repeat-like/Quinoprotein amine dehydrogenase"/>
    <property type="match status" value="1"/>
</dbReference>
<dbReference type="PANTHER" id="PTHR43547">
    <property type="entry name" value="TWO-COMPONENT HISTIDINE KINASE"/>
    <property type="match status" value="1"/>
</dbReference>
<accession>A0A7X9S021</accession>
<dbReference type="Pfam" id="PF07494">
    <property type="entry name" value="Reg_prop"/>
    <property type="match status" value="1"/>
</dbReference>
<protein>
    <submittedName>
        <fullName evidence="5">SpoIIE family protein phosphatase</fullName>
    </submittedName>
</protein>
<feature type="domain" description="PPM-type phosphatase" evidence="4">
    <location>
        <begin position="594"/>
        <end position="820"/>
    </location>
</feature>
<evidence type="ECO:0000313" key="6">
    <source>
        <dbReference type="Proteomes" id="UP000576082"/>
    </source>
</evidence>
<dbReference type="GO" id="GO:0000155">
    <property type="term" value="F:phosphorelay sensor kinase activity"/>
    <property type="evidence" value="ECO:0007669"/>
    <property type="project" value="TreeGrafter"/>
</dbReference>
<dbReference type="Proteomes" id="UP000576082">
    <property type="component" value="Unassembled WGS sequence"/>
</dbReference>
<dbReference type="Gene3D" id="2.60.40.10">
    <property type="entry name" value="Immunoglobulins"/>
    <property type="match status" value="1"/>
</dbReference>
<dbReference type="Pfam" id="PF07228">
    <property type="entry name" value="SpoIIE"/>
    <property type="match status" value="1"/>
</dbReference>
<dbReference type="InterPro" id="IPR001932">
    <property type="entry name" value="PPM-type_phosphatase-like_dom"/>
</dbReference>
<gene>
    <name evidence="5" type="ORF">HHU12_27640</name>
</gene>
<keyword evidence="3" id="KW-0812">Transmembrane</keyword>
<dbReference type="InterPro" id="IPR011110">
    <property type="entry name" value="Reg_prop"/>
</dbReference>
<dbReference type="InterPro" id="IPR036457">
    <property type="entry name" value="PPM-type-like_dom_sf"/>
</dbReference>
<reference evidence="5 6" key="1">
    <citation type="submission" date="2020-04" db="EMBL/GenBank/DDBJ databases">
        <title>Flammeovirga sp. SR4, a novel species isolated from seawater.</title>
        <authorList>
            <person name="Wang X."/>
        </authorList>
    </citation>
    <scope>NUCLEOTIDE SEQUENCE [LARGE SCALE GENOMIC DNA]</scope>
    <source>
        <strain evidence="5 6">ATCC 23126</strain>
    </source>
</reference>
<evidence type="ECO:0000256" key="3">
    <source>
        <dbReference type="SAM" id="Phobius"/>
    </source>
</evidence>
<dbReference type="RefSeq" id="WP_169659975.1">
    <property type="nucleotide sequence ID" value="NZ_JABANE010000114.1"/>
</dbReference>
<dbReference type="FunFam" id="2.60.40.10:FF:000791">
    <property type="entry name" value="Two-component system sensor histidine kinase/response regulator"/>
    <property type="match status" value="1"/>
</dbReference>
<evidence type="ECO:0000256" key="1">
    <source>
        <dbReference type="ARBA" id="ARBA00022553"/>
    </source>
</evidence>
<keyword evidence="6" id="KW-1185">Reference proteome</keyword>
<sequence>MNYWNSQTNAFSLISQNRGGYELLTNNNIICFHEDNRYIYFGTDGGGLNVFEKKTQRMKVFKHDPKNPKSIGSNAVLSITKGKDHHLWIGTWGGGLNKFDPIKETFIRFQHDPERIESLPNNNIWKGYEDSMGNFWVIVHDQGIFMFDPKTSQVSKSILPVEKDAPINSSFSFFESSKQEMYFNSYFGLYVYNLKTKEMRVFIPNDADPVAIGGAVPTQVMENQKGEIWVGTSNGLSKFDSEKGTFKTFGTKEGLVNAEIRALTQDKEGNIWVSAKNNIARFDPQSQTFVNYLGSDLSQDGEFNKGCVLRLRNGKILFGNSAGVTLFDPLEVKMNNTVPPLVFTNFQLFNEKVGLGEETPLENVIEETENITLTHEQSVFSFDFAALNYNHSERNQYKYMLEGFDNEWRDGNRRTATYTNLDAGEYTFKIIGSNNHDVWNTVGDSISIKVLPPWWKTIWFRTAVLIFTVVMLVSFYKYRTMQLKREQRKLEILVQERTEEVVAQNEELSEQQKEISKQNQILIDQKSEITVQNEELIQQQEEITAQRNYIEEKNEELQSQNETLKQQHNNITNSVRYAQTIQNAVLPSENYLSNVFTEHFLIYKPKDIVAGDFYWVGQNDDSLFVAVIDCTGHGVPGAFMSMIGSASFNYIINELKIDDPKDILERLHQRVRKALKQETSNNTDGMDLCLCKITPQGNKNKVVFAGAKRPLYYFTKNDGELHVVNGSKKAIGGIQRKGREFENSELLLDKDTVIYLTTDGYIDQNNTQRKKLGKTMFESVLKGMGRLPLATQKDQLDHLLELHQGKEEQRDDITIMGIVV</sequence>
<organism evidence="5 6">
    <name type="scientific">Flammeovirga aprica JL-4</name>
    <dbReference type="NCBI Taxonomy" id="694437"/>
    <lineage>
        <taxon>Bacteria</taxon>
        <taxon>Pseudomonadati</taxon>
        <taxon>Bacteroidota</taxon>
        <taxon>Cytophagia</taxon>
        <taxon>Cytophagales</taxon>
        <taxon>Flammeovirgaceae</taxon>
        <taxon>Flammeovirga</taxon>
    </lineage>
</organism>
<dbReference type="EMBL" id="JABANE010000114">
    <property type="protein sequence ID" value="NME71769.1"/>
    <property type="molecule type" value="Genomic_DNA"/>
</dbReference>
<name>A0A7X9S021_9BACT</name>
<keyword evidence="2" id="KW-0175">Coiled coil</keyword>
<dbReference type="InterPro" id="IPR013783">
    <property type="entry name" value="Ig-like_fold"/>
</dbReference>
<dbReference type="AlphaFoldDB" id="A0A7X9S021"/>
<keyword evidence="3" id="KW-1133">Transmembrane helix</keyword>
<proteinExistence type="predicted"/>
<comment type="caution">
    <text evidence="5">The sequence shown here is derived from an EMBL/GenBank/DDBJ whole genome shotgun (WGS) entry which is preliminary data.</text>
</comment>
<dbReference type="SUPFAM" id="SSF63829">
    <property type="entry name" value="Calcium-dependent phosphotriesterase"/>
    <property type="match status" value="2"/>
</dbReference>